<name>A0ACB7T6F4_HYAAI</name>
<organism evidence="1 2">
    <name type="scientific">Hyalomma asiaticum</name>
    <name type="common">Tick</name>
    <dbReference type="NCBI Taxonomy" id="266040"/>
    <lineage>
        <taxon>Eukaryota</taxon>
        <taxon>Metazoa</taxon>
        <taxon>Ecdysozoa</taxon>
        <taxon>Arthropoda</taxon>
        <taxon>Chelicerata</taxon>
        <taxon>Arachnida</taxon>
        <taxon>Acari</taxon>
        <taxon>Parasitiformes</taxon>
        <taxon>Ixodida</taxon>
        <taxon>Ixodoidea</taxon>
        <taxon>Ixodidae</taxon>
        <taxon>Hyalomminae</taxon>
        <taxon>Hyalomma</taxon>
    </lineage>
</organism>
<gene>
    <name evidence="1" type="ORF">HPB50_022940</name>
</gene>
<protein>
    <submittedName>
        <fullName evidence="1">Uncharacterized protein</fullName>
    </submittedName>
</protein>
<evidence type="ECO:0000313" key="1">
    <source>
        <dbReference type="EMBL" id="KAH6941729.1"/>
    </source>
</evidence>
<evidence type="ECO:0000313" key="2">
    <source>
        <dbReference type="Proteomes" id="UP000821845"/>
    </source>
</evidence>
<dbReference type="Proteomes" id="UP000821845">
    <property type="component" value="Chromosome 11"/>
</dbReference>
<accession>A0ACB7T6F4</accession>
<dbReference type="EMBL" id="CM023491">
    <property type="protein sequence ID" value="KAH6941729.1"/>
    <property type="molecule type" value="Genomic_DNA"/>
</dbReference>
<proteinExistence type="predicted"/>
<comment type="caution">
    <text evidence="1">The sequence shown here is derived from an EMBL/GenBank/DDBJ whole genome shotgun (WGS) entry which is preliminary data.</text>
</comment>
<keyword evidence="2" id="KW-1185">Reference proteome</keyword>
<reference evidence="1" key="1">
    <citation type="submission" date="2020-05" db="EMBL/GenBank/DDBJ databases">
        <title>Large-scale comparative analyses of tick genomes elucidate their genetic diversity and vector capacities.</title>
        <authorList>
            <person name="Jia N."/>
            <person name="Wang J."/>
            <person name="Shi W."/>
            <person name="Du L."/>
            <person name="Sun Y."/>
            <person name="Zhan W."/>
            <person name="Jiang J."/>
            <person name="Wang Q."/>
            <person name="Zhang B."/>
            <person name="Ji P."/>
            <person name="Sakyi L.B."/>
            <person name="Cui X."/>
            <person name="Yuan T."/>
            <person name="Jiang B."/>
            <person name="Yang W."/>
            <person name="Lam T.T.-Y."/>
            <person name="Chang Q."/>
            <person name="Ding S."/>
            <person name="Wang X."/>
            <person name="Zhu J."/>
            <person name="Ruan X."/>
            <person name="Zhao L."/>
            <person name="Wei J."/>
            <person name="Que T."/>
            <person name="Du C."/>
            <person name="Cheng J."/>
            <person name="Dai P."/>
            <person name="Han X."/>
            <person name="Huang E."/>
            <person name="Gao Y."/>
            <person name="Liu J."/>
            <person name="Shao H."/>
            <person name="Ye R."/>
            <person name="Li L."/>
            <person name="Wei W."/>
            <person name="Wang X."/>
            <person name="Wang C."/>
            <person name="Yang T."/>
            <person name="Huo Q."/>
            <person name="Li W."/>
            <person name="Guo W."/>
            <person name="Chen H."/>
            <person name="Zhou L."/>
            <person name="Ni X."/>
            <person name="Tian J."/>
            <person name="Zhou Y."/>
            <person name="Sheng Y."/>
            <person name="Liu T."/>
            <person name="Pan Y."/>
            <person name="Xia L."/>
            <person name="Li J."/>
            <person name="Zhao F."/>
            <person name="Cao W."/>
        </authorList>
    </citation>
    <scope>NUCLEOTIDE SEQUENCE</scope>
    <source>
        <strain evidence="1">Hyas-2018</strain>
    </source>
</reference>
<sequence>MEGCSGGLPGGSSARASTEARQVSLVVSPSTHDVNLGESSLDSGYGQQPQRQPQDLFLRYQAVSRIPHGLGSSLDYRVPPVIPVRDAQAVLPRPATLPDLSQLTSGAETTGEDENLLPCEWQKPLY</sequence>